<gene>
    <name evidence="8" type="ORF">HMPREF9452_01770</name>
</gene>
<feature type="domain" description="Major facilitator superfamily (MFS) profile" evidence="7">
    <location>
        <begin position="1"/>
        <end position="430"/>
    </location>
</feature>
<comment type="subcellular location">
    <subcellularLocation>
        <location evidence="1">Cell membrane</location>
        <topology evidence="1">Multi-pass membrane protein</topology>
    </subcellularLocation>
</comment>
<feature type="transmembrane region" description="Helical" evidence="6">
    <location>
        <begin position="309"/>
        <end position="331"/>
    </location>
</feature>
<evidence type="ECO:0000256" key="1">
    <source>
        <dbReference type="ARBA" id="ARBA00004651"/>
    </source>
</evidence>
<evidence type="ECO:0000256" key="3">
    <source>
        <dbReference type="ARBA" id="ARBA00022692"/>
    </source>
</evidence>
<sequence length="433" mass="44444">MFLACMDTLITNLALPSIQEELGASLAAQQWIVDGYTLPFATLLLLAGNLSDRFGAKRAFICGTAGFALSSAICALANSVEMLVLGRALMGVAAALILPSSMSLINEAYLTEGHRRRALAAWGIGGSAATAVGPLLGGLLVPIHWSLVFSVNIPICLAILLMSGKLATSPRVPQPVDLIGQILAIVALTCLVGGIIEGGAQGFTQTIPMALLIAGAVGLALFIFSQSRVASPLMPLSLFSSAGIRLALLGGFSMILSWNGCVFLSTLFLQQELSLSPLVCGLSFIPSAFSGAFGNLMSDRLAGARGSRFALMVGTALLTLGYGLIIVFAGLDVLDAPLIALAVCLAGMGGGINTPCLANLVLKCTDAQHSGIASAVFNAMRQVGGAIGIAVFGTLTSVMATMSLGIATSLGISILLMVLLFITNLRTREKSAA</sequence>
<feature type="transmembrane region" description="Helical" evidence="6">
    <location>
        <begin position="275"/>
        <end position="297"/>
    </location>
</feature>
<dbReference type="Proteomes" id="UP000004830">
    <property type="component" value="Unassembled WGS sequence"/>
</dbReference>
<organism evidence="8 9">
    <name type="scientific">Collinsella tanakaei YIT 12063</name>
    <dbReference type="NCBI Taxonomy" id="742742"/>
    <lineage>
        <taxon>Bacteria</taxon>
        <taxon>Bacillati</taxon>
        <taxon>Actinomycetota</taxon>
        <taxon>Coriobacteriia</taxon>
        <taxon>Coriobacteriales</taxon>
        <taxon>Coriobacteriaceae</taxon>
        <taxon>Collinsella</taxon>
    </lineage>
</organism>
<evidence type="ECO:0000256" key="6">
    <source>
        <dbReference type="SAM" id="Phobius"/>
    </source>
</evidence>
<keyword evidence="9" id="KW-1185">Reference proteome</keyword>
<keyword evidence="5 6" id="KW-0472">Membrane</keyword>
<feature type="transmembrane region" description="Helical" evidence="6">
    <location>
        <begin position="59"/>
        <end position="78"/>
    </location>
</feature>
<feature type="transmembrane region" description="Helical" evidence="6">
    <location>
        <begin position="383"/>
        <end position="400"/>
    </location>
</feature>
<dbReference type="GO" id="GO:0022857">
    <property type="term" value="F:transmembrane transporter activity"/>
    <property type="evidence" value="ECO:0007669"/>
    <property type="project" value="InterPro"/>
</dbReference>
<dbReference type="InterPro" id="IPR036259">
    <property type="entry name" value="MFS_trans_sf"/>
</dbReference>
<feature type="transmembrane region" description="Helical" evidence="6">
    <location>
        <begin position="143"/>
        <end position="164"/>
    </location>
</feature>
<dbReference type="GO" id="GO:0005886">
    <property type="term" value="C:plasma membrane"/>
    <property type="evidence" value="ECO:0007669"/>
    <property type="project" value="UniProtKB-SubCell"/>
</dbReference>
<feature type="transmembrane region" description="Helical" evidence="6">
    <location>
        <begin position="246"/>
        <end position="269"/>
    </location>
</feature>
<dbReference type="InterPro" id="IPR020846">
    <property type="entry name" value="MFS_dom"/>
</dbReference>
<dbReference type="PANTHER" id="PTHR42718">
    <property type="entry name" value="MAJOR FACILITATOR SUPERFAMILY MULTIDRUG TRANSPORTER MFSC"/>
    <property type="match status" value="1"/>
</dbReference>
<evidence type="ECO:0000313" key="8">
    <source>
        <dbReference type="EMBL" id="EGX69479.1"/>
    </source>
</evidence>
<feature type="transmembrane region" description="Helical" evidence="6">
    <location>
        <begin position="337"/>
        <end position="362"/>
    </location>
</feature>
<protein>
    <recommendedName>
        <fullName evidence="7">Major facilitator superfamily (MFS) profile domain-containing protein</fullName>
    </recommendedName>
</protein>
<reference evidence="8 9" key="1">
    <citation type="submission" date="2011-06" db="EMBL/GenBank/DDBJ databases">
        <title>The Genome Sequence of Collinsella tanakaei YIT 12063.</title>
        <authorList>
            <consortium name="The Broad Institute Genome Sequencing Platform"/>
            <person name="Earl A."/>
            <person name="Ward D."/>
            <person name="Feldgarden M."/>
            <person name="Gevers D."/>
            <person name="Morotomi M."/>
            <person name="Young S.K."/>
            <person name="Zeng Q."/>
            <person name="Gargeya S."/>
            <person name="Fitzgerald M."/>
            <person name="Haas B."/>
            <person name="Abouelleil A."/>
            <person name="Alvarado L."/>
            <person name="Arachchi H.M."/>
            <person name="Berlin A."/>
            <person name="Brown A."/>
            <person name="Chapman S.B."/>
            <person name="Chen Z."/>
            <person name="Dunbar C."/>
            <person name="Freedman E."/>
            <person name="Gearin G."/>
            <person name="Gellesch M."/>
            <person name="Goldberg J."/>
            <person name="Griggs A."/>
            <person name="Gujja S."/>
            <person name="Heiman D."/>
            <person name="Howarth C."/>
            <person name="Larson L."/>
            <person name="Lui A."/>
            <person name="MacDonald P.J.P."/>
            <person name="Mehta T."/>
            <person name="Montmayeur A."/>
            <person name="Murphy C."/>
            <person name="Neiman D."/>
            <person name="Pearson M."/>
            <person name="Priest M."/>
            <person name="Roberts A."/>
            <person name="Saif S."/>
            <person name="Shea T."/>
            <person name="Shenoy N."/>
            <person name="Sisk P."/>
            <person name="Stolte C."/>
            <person name="Sykes S."/>
            <person name="Wortman J."/>
            <person name="Nusbaum C."/>
            <person name="Birren B."/>
        </authorList>
    </citation>
    <scope>NUCLEOTIDE SEQUENCE [LARGE SCALE GENOMIC DNA]</scope>
    <source>
        <strain evidence="8 9">YIT 12063</strain>
    </source>
</reference>
<feature type="transmembrane region" description="Helical" evidence="6">
    <location>
        <begin position="118"/>
        <end position="137"/>
    </location>
</feature>
<evidence type="ECO:0000256" key="5">
    <source>
        <dbReference type="ARBA" id="ARBA00023136"/>
    </source>
</evidence>
<evidence type="ECO:0000256" key="2">
    <source>
        <dbReference type="ARBA" id="ARBA00022448"/>
    </source>
</evidence>
<proteinExistence type="predicted"/>
<dbReference type="SUPFAM" id="SSF103473">
    <property type="entry name" value="MFS general substrate transporter"/>
    <property type="match status" value="1"/>
</dbReference>
<feature type="transmembrane region" description="Helical" evidence="6">
    <location>
        <begin position="28"/>
        <end position="47"/>
    </location>
</feature>
<dbReference type="InterPro" id="IPR011701">
    <property type="entry name" value="MFS"/>
</dbReference>
<keyword evidence="3 6" id="KW-0812">Transmembrane</keyword>
<dbReference type="eggNOG" id="COG0477">
    <property type="taxonomic scope" value="Bacteria"/>
</dbReference>
<dbReference type="HOGENOM" id="CLU_000960_28_2_11"/>
<dbReference type="CDD" id="cd17321">
    <property type="entry name" value="MFS_MMR_MDR_like"/>
    <property type="match status" value="1"/>
</dbReference>
<dbReference type="Pfam" id="PF07690">
    <property type="entry name" value="MFS_1"/>
    <property type="match status" value="1"/>
</dbReference>
<dbReference type="PANTHER" id="PTHR42718:SF9">
    <property type="entry name" value="MAJOR FACILITATOR SUPERFAMILY MULTIDRUG TRANSPORTER MFSC"/>
    <property type="match status" value="1"/>
</dbReference>
<feature type="transmembrane region" description="Helical" evidence="6">
    <location>
        <begin position="84"/>
        <end position="106"/>
    </location>
</feature>
<evidence type="ECO:0000313" key="9">
    <source>
        <dbReference type="Proteomes" id="UP000004830"/>
    </source>
</evidence>
<dbReference type="STRING" id="742742.HMPREF9452_01770"/>
<dbReference type="PROSITE" id="PS50850">
    <property type="entry name" value="MFS"/>
    <property type="match status" value="1"/>
</dbReference>
<feature type="transmembrane region" description="Helical" evidence="6">
    <location>
        <begin position="202"/>
        <end position="225"/>
    </location>
</feature>
<evidence type="ECO:0000259" key="7">
    <source>
        <dbReference type="PROSITE" id="PS50850"/>
    </source>
</evidence>
<dbReference type="Gene3D" id="1.20.1250.20">
    <property type="entry name" value="MFS general substrate transporter like domains"/>
    <property type="match status" value="1"/>
</dbReference>
<accession>G1WKF0</accession>
<dbReference type="PATRIC" id="fig|742742.3.peg.1755"/>
<feature type="transmembrane region" description="Helical" evidence="6">
    <location>
        <begin position="406"/>
        <end position="425"/>
    </location>
</feature>
<name>G1WKF0_9ACTN</name>
<dbReference type="EMBL" id="ADLS01000023">
    <property type="protein sequence ID" value="EGX69479.1"/>
    <property type="molecule type" value="Genomic_DNA"/>
</dbReference>
<comment type="caution">
    <text evidence="8">The sequence shown here is derived from an EMBL/GenBank/DDBJ whole genome shotgun (WGS) entry which is preliminary data.</text>
</comment>
<dbReference type="Gene3D" id="1.20.1720.10">
    <property type="entry name" value="Multidrug resistance protein D"/>
    <property type="match status" value="1"/>
</dbReference>
<dbReference type="AlphaFoldDB" id="G1WKF0"/>
<keyword evidence="4 6" id="KW-1133">Transmembrane helix</keyword>
<evidence type="ECO:0000256" key="4">
    <source>
        <dbReference type="ARBA" id="ARBA00022989"/>
    </source>
</evidence>
<keyword evidence="2" id="KW-0813">Transport</keyword>
<feature type="transmembrane region" description="Helical" evidence="6">
    <location>
        <begin position="176"/>
        <end position="196"/>
    </location>
</feature>